<dbReference type="OrthoDB" id="14167at2759"/>
<dbReference type="SUPFAM" id="SSF103657">
    <property type="entry name" value="BAR/IMD domain-like"/>
    <property type="match status" value="1"/>
</dbReference>
<feature type="non-terminal residue" evidence="2">
    <location>
        <position position="1"/>
    </location>
</feature>
<feature type="domain" description="BAR" evidence="1">
    <location>
        <begin position="19"/>
        <end position="59"/>
    </location>
</feature>
<accession>A0A7R9LFR2</accession>
<proteinExistence type="predicted"/>
<evidence type="ECO:0000313" key="3">
    <source>
        <dbReference type="Proteomes" id="UP000759131"/>
    </source>
</evidence>
<dbReference type="InterPro" id="IPR027267">
    <property type="entry name" value="AH/BAR_dom_sf"/>
</dbReference>
<dbReference type="EMBL" id="OC878923">
    <property type="protein sequence ID" value="CAD7640864.1"/>
    <property type="molecule type" value="Genomic_DNA"/>
</dbReference>
<evidence type="ECO:0000259" key="1">
    <source>
        <dbReference type="Pfam" id="PF03114"/>
    </source>
</evidence>
<reference evidence="2" key="1">
    <citation type="submission" date="2020-11" db="EMBL/GenBank/DDBJ databases">
        <authorList>
            <person name="Tran Van P."/>
        </authorList>
    </citation>
    <scope>NUCLEOTIDE SEQUENCE</scope>
</reference>
<organism evidence="2">
    <name type="scientific">Medioppia subpectinata</name>
    <dbReference type="NCBI Taxonomy" id="1979941"/>
    <lineage>
        <taxon>Eukaryota</taxon>
        <taxon>Metazoa</taxon>
        <taxon>Ecdysozoa</taxon>
        <taxon>Arthropoda</taxon>
        <taxon>Chelicerata</taxon>
        <taxon>Arachnida</taxon>
        <taxon>Acari</taxon>
        <taxon>Acariformes</taxon>
        <taxon>Sarcoptiformes</taxon>
        <taxon>Oribatida</taxon>
        <taxon>Brachypylina</taxon>
        <taxon>Oppioidea</taxon>
        <taxon>Oppiidae</taxon>
        <taxon>Medioppia</taxon>
    </lineage>
</organism>
<protein>
    <recommendedName>
        <fullName evidence="1">BAR domain-containing protein</fullName>
    </recommendedName>
</protein>
<dbReference type="Gene3D" id="1.20.1270.60">
    <property type="entry name" value="Arfaptin homology (AH) domain/BAR domain"/>
    <property type="match status" value="1"/>
</dbReference>
<evidence type="ECO:0000313" key="2">
    <source>
        <dbReference type="EMBL" id="CAD7640864.1"/>
    </source>
</evidence>
<keyword evidence="3" id="KW-1185">Reference proteome</keyword>
<dbReference type="Proteomes" id="UP000759131">
    <property type="component" value="Unassembled WGS sequence"/>
</dbReference>
<sequence>MDFSAKSFKGLVSDVGTVFTRAKQYAEETIGTAEKTELDAQFESLAERADRTKLWTERI</sequence>
<dbReference type="AlphaFoldDB" id="A0A7R9LFR2"/>
<dbReference type="InterPro" id="IPR004148">
    <property type="entry name" value="BAR_dom"/>
</dbReference>
<dbReference type="EMBL" id="CAJPIZ010024348">
    <property type="protein sequence ID" value="CAG2118443.1"/>
    <property type="molecule type" value="Genomic_DNA"/>
</dbReference>
<gene>
    <name evidence="2" type="ORF">OSB1V03_LOCUS18395</name>
</gene>
<name>A0A7R9LFR2_9ACAR</name>
<dbReference type="GO" id="GO:0005737">
    <property type="term" value="C:cytoplasm"/>
    <property type="evidence" value="ECO:0007669"/>
    <property type="project" value="InterPro"/>
</dbReference>
<dbReference type="Pfam" id="PF03114">
    <property type="entry name" value="BAR"/>
    <property type="match status" value="1"/>
</dbReference>